<feature type="chain" id="PRO_5041684115" description="ShKT domain-containing protein" evidence="1">
    <location>
        <begin position="29"/>
        <end position="89"/>
    </location>
</feature>
<dbReference type="Proteomes" id="UP000050795">
    <property type="component" value="Unassembled WGS sequence"/>
</dbReference>
<reference evidence="3" key="2">
    <citation type="submission" date="2023-11" db="UniProtKB">
        <authorList>
            <consortium name="WormBaseParasite"/>
        </authorList>
    </citation>
    <scope>IDENTIFICATION</scope>
</reference>
<evidence type="ECO:0000313" key="2">
    <source>
        <dbReference type="Proteomes" id="UP000050795"/>
    </source>
</evidence>
<evidence type="ECO:0000256" key="1">
    <source>
        <dbReference type="SAM" id="SignalP"/>
    </source>
</evidence>
<proteinExistence type="predicted"/>
<reference evidence="2" key="1">
    <citation type="submission" date="2022-06" db="EMBL/GenBank/DDBJ databases">
        <authorList>
            <person name="Berger JAMES D."/>
            <person name="Berger JAMES D."/>
        </authorList>
    </citation>
    <scope>NUCLEOTIDE SEQUENCE [LARGE SCALE GENOMIC DNA]</scope>
</reference>
<dbReference type="AlphaFoldDB" id="A0AA85IWT6"/>
<organism evidence="2 3">
    <name type="scientific">Trichobilharzia regenti</name>
    <name type="common">Nasal bird schistosome</name>
    <dbReference type="NCBI Taxonomy" id="157069"/>
    <lineage>
        <taxon>Eukaryota</taxon>
        <taxon>Metazoa</taxon>
        <taxon>Spiralia</taxon>
        <taxon>Lophotrochozoa</taxon>
        <taxon>Platyhelminthes</taxon>
        <taxon>Trematoda</taxon>
        <taxon>Digenea</taxon>
        <taxon>Strigeidida</taxon>
        <taxon>Schistosomatoidea</taxon>
        <taxon>Schistosomatidae</taxon>
        <taxon>Trichobilharzia</taxon>
    </lineage>
</organism>
<keyword evidence="2" id="KW-1185">Reference proteome</keyword>
<accession>A0AA85IWT6</accession>
<feature type="signal peptide" evidence="1">
    <location>
        <begin position="1"/>
        <end position="28"/>
    </location>
</feature>
<keyword evidence="1" id="KW-0732">Signal</keyword>
<protein>
    <recommendedName>
        <fullName evidence="4">ShKT domain-containing protein</fullName>
    </recommendedName>
</protein>
<evidence type="ECO:0000313" key="3">
    <source>
        <dbReference type="WBParaSite" id="TREG1_12790.2"/>
    </source>
</evidence>
<evidence type="ECO:0008006" key="4">
    <source>
        <dbReference type="Google" id="ProtNLM"/>
    </source>
</evidence>
<sequence length="89" mass="10268">MTGTEKMMHRSLFSMMLFLFLQNTLITGNPVQALLKRSWVYSDTYNCEKVYSCFNTKTCHERYSSTDYFCANIYPCGSSCAPNGYRVSL</sequence>
<dbReference type="WBParaSite" id="TREG1_12790.2">
    <property type="protein sequence ID" value="TREG1_12790.2"/>
    <property type="gene ID" value="TREG1_12790"/>
</dbReference>
<name>A0AA85IWT6_TRIRE</name>